<dbReference type="AlphaFoldDB" id="A0A5C7B8P9"/>
<evidence type="ECO:0000313" key="2">
    <source>
        <dbReference type="Proteomes" id="UP000321938"/>
    </source>
</evidence>
<dbReference type="STRING" id="1123037.GCA_000425305_02788"/>
<keyword evidence="2" id="KW-1185">Reference proteome</keyword>
<name>A0A5C7B8P9_9FLAO</name>
<reference evidence="1 2" key="1">
    <citation type="submission" date="2019-08" db="EMBL/GenBank/DDBJ databases">
        <title>Genome of Psychroserpens burtonensis ACAM 167.</title>
        <authorList>
            <person name="Bowman J.P."/>
        </authorList>
    </citation>
    <scope>NUCLEOTIDE SEQUENCE [LARGE SCALE GENOMIC DNA]</scope>
    <source>
        <strain evidence="1 2">ACAM 167</strain>
    </source>
</reference>
<organism evidence="1 2">
    <name type="scientific">Psychroserpens burtonensis</name>
    <dbReference type="NCBI Taxonomy" id="49278"/>
    <lineage>
        <taxon>Bacteria</taxon>
        <taxon>Pseudomonadati</taxon>
        <taxon>Bacteroidota</taxon>
        <taxon>Flavobacteriia</taxon>
        <taxon>Flavobacteriales</taxon>
        <taxon>Flavobacteriaceae</taxon>
        <taxon>Psychroserpens</taxon>
    </lineage>
</organism>
<gene>
    <name evidence="1" type="ORF">ES692_04810</name>
</gene>
<dbReference type="RefSeq" id="WP_028872521.1">
    <property type="nucleotide sequence ID" value="NZ_VOSB01000006.1"/>
</dbReference>
<dbReference type="OrthoDB" id="5343971at2"/>
<comment type="caution">
    <text evidence="1">The sequence shown here is derived from an EMBL/GenBank/DDBJ whole genome shotgun (WGS) entry which is preliminary data.</text>
</comment>
<evidence type="ECO:0000313" key="1">
    <source>
        <dbReference type="EMBL" id="TXE18776.1"/>
    </source>
</evidence>
<proteinExistence type="predicted"/>
<protein>
    <submittedName>
        <fullName evidence="1">EthD family reductase</fullName>
    </submittedName>
</protein>
<dbReference type="EMBL" id="VOSB01000006">
    <property type="protein sequence ID" value="TXE18776.1"/>
    <property type="molecule type" value="Genomic_DNA"/>
</dbReference>
<accession>A0A5C7B8P9</accession>
<dbReference type="Proteomes" id="UP000321938">
    <property type="component" value="Unassembled WGS sequence"/>
</dbReference>
<sequence length="78" mass="9110">MNLIAMCPQPKEVKKLKAHYTAHIELLYKKTRISVDLKPYAINRFLKGFYETLPFYQTFDSPEALNQAMSSRRTKDVA</sequence>